<name>A0A078A3N5_STYLE</name>
<gene>
    <name evidence="2" type="primary">Contig4730.g5048</name>
    <name evidence="2" type="ORF">STYLEM_5432</name>
</gene>
<evidence type="ECO:0000313" key="2">
    <source>
        <dbReference type="EMBL" id="CDW76432.1"/>
    </source>
</evidence>
<evidence type="ECO:0000313" key="3">
    <source>
        <dbReference type="Proteomes" id="UP000039865"/>
    </source>
</evidence>
<keyword evidence="1" id="KW-0175">Coiled coil</keyword>
<organism evidence="2 3">
    <name type="scientific">Stylonychia lemnae</name>
    <name type="common">Ciliate</name>
    <dbReference type="NCBI Taxonomy" id="5949"/>
    <lineage>
        <taxon>Eukaryota</taxon>
        <taxon>Sar</taxon>
        <taxon>Alveolata</taxon>
        <taxon>Ciliophora</taxon>
        <taxon>Intramacronucleata</taxon>
        <taxon>Spirotrichea</taxon>
        <taxon>Stichotrichia</taxon>
        <taxon>Sporadotrichida</taxon>
        <taxon>Oxytrichidae</taxon>
        <taxon>Stylonychinae</taxon>
        <taxon>Stylonychia</taxon>
    </lineage>
</organism>
<proteinExistence type="predicted"/>
<reference evidence="2 3" key="1">
    <citation type="submission" date="2014-06" db="EMBL/GenBank/DDBJ databases">
        <authorList>
            <person name="Swart Estienne"/>
        </authorList>
    </citation>
    <scope>NUCLEOTIDE SEQUENCE [LARGE SCALE GENOMIC DNA]</scope>
    <source>
        <strain evidence="2 3">130c</strain>
    </source>
</reference>
<accession>A0A078A3N5</accession>
<dbReference type="EMBL" id="CCKQ01005267">
    <property type="protein sequence ID" value="CDW76432.1"/>
    <property type="molecule type" value="Genomic_DNA"/>
</dbReference>
<sequence>MIVTTLSKLISDYEKQKLNSKSMESSQPKLCTIQKDQEKKYEVSSLMDIDYHQQIVCEKDQISNKFIDPWSGAPYKPKCELIPPRNAVPIKREDTKQLNTSISQMSKKINQFKQRDNLQKEEQKEKQKLYQQIKQNSTKNQYKKFRREQERQEQRLKEAELKATVQPIQYDKHHIDIMNTNYLDIMIAKLYFKHTIHFETMNKFLDIVEGCPIVTNQLGDNLYSFDYQTYLEVHHNIRPTYKMLRYEFQK</sequence>
<feature type="coiled-coil region" evidence="1">
    <location>
        <begin position="135"/>
        <end position="162"/>
    </location>
</feature>
<dbReference type="AlphaFoldDB" id="A0A078A3N5"/>
<dbReference type="Proteomes" id="UP000039865">
    <property type="component" value="Unassembled WGS sequence"/>
</dbReference>
<dbReference type="InParanoid" id="A0A078A3N5"/>
<protein>
    <submittedName>
        <fullName evidence="2">Uncharacterized protein</fullName>
    </submittedName>
</protein>
<evidence type="ECO:0000256" key="1">
    <source>
        <dbReference type="SAM" id="Coils"/>
    </source>
</evidence>
<keyword evidence="3" id="KW-1185">Reference proteome</keyword>